<protein>
    <submittedName>
        <fullName evidence="1">Uncharacterized protein</fullName>
    </submittedName>
</protein>
<dbReference type="Proteomes" id="UP001286313">
    <property type="component" value="Unassembled WGS sequence"/>
</dbReference>
<proteinExistence type="predicted"/>
<dbReference type="AlphaFoldDB" id="A0AAE1BUT1"/>
<accession>A0AAE1BUT1</accession>
<keyword evidence="2" id="KW-1185">Reference proteome</keyword>
<evidence type="ECO:0000313" key="2">
    <source>
        <dbReference type="Proteomes" id="UP001286313"/>
    </source>
</evidence>
<reference evidence="1" key="1">
    <citation type="submission" date="2023-10" db="EMBL/GenBank/DDBJ databases">
        <title>Genome assemblies of two species of porcelain crab, Petrolisthes cinctipes and Petrolisthes manimaculis (Anomura: Porcellanidae).</title>
        <authorList>
            <person name="Angst P."/>
        </authorList>
    </citation>
    <scope>NUCLEOTIDE SEQUENCE</scope>
    <source>
        <strain evidence="1">PB745_01</strain>
        <tissue evidence="1">Gill</tissue>
    </source>
</reference>
<evidence type="ECO:0000313" key="1">
    <source>
        <dbReference type="EMBL" id="KAK3855694.1"/>
    </source>
</evidence>
<comment type="caution">
    <text evidence="1">The sequence shown here is derived from an EMBL/GenBank/DDBJ whole genome shotgun (WGS) entry which is preliminary data.</text>
</comment>
<sequence length="111" mass="12374">MEKIVEEEFMGVVEVVVGVGLRRQTERETDGLLGGIVSPGMRGWCLYNSSGRLHPLFYDAAHSCLPLRPFITAWVGLLRRVLFGGKAPEFPLGTEKTLTPSHCLLKKTFEK</sequence>
<gene>
    <name evidence="1" type="ORF">Pcinc_037919</name>
</gene>
<organism evidence="1 2">
    <name type="scientific">Petrolisthes cinctipes</name>
    <name type="common">Flat porcelain crab</name>
    <dbReference type="NCBI Taxonomy" id="88211"/>
    <lineage>
        <taxon>Eukaryota</taxon>
        <taxon>Metazoa</taxon>
        <taxon>Ecdysozoa</taxon>
        <taxon>Arthropoda</taxon>
        <taxon>Crustacea</taxon>
        <taxon>Multicrustacea</taxon>
        <taxon>Malacostraca</taxon>
        <taxon>Eumalacostraca</taxon>
        <taxon>Eucarida</taxon>
        <taxon>Decapoda</taxon>
        <taxon>Pleocyemata</taxon>
        <taxon>Anomura</taxon>
        <taxon>Galatheoidea</taxon>
        <taxon>Porcellanidae</taxon>
        <taxon>Petrolisthes</taxon>
    </lineage>
</organism>
<dbReference type="EMBL" id="JAWQEG010006120">
    <property type="protein sequence ID" value="KAK3855694.1"/>
    <property type="molecule type" value="Genomic_DNA"/>
</dbReference>
<name>A0AAE1BUT1_PETCI</name>